<proteinExistence type="predicted"/>
<dbReference type="AlphaFoldDB" id="A0A915KCP7"/>
<feature type="compositionally biased region" description="Polar residues" evidence="1">
    <location>
        <begin position="88"/>
        <end position="100"/>
    </location>
</feature>
<keyword evidence="2" id="KW-0472">Membrane</keyword>
<sequence length="163" mass="18239">MDNFYEDFNEEKSSPIVIEFTTIIPTYTVSVAVSIFMSVILFILLFSLVVYTIVQIFECRKKRNAALTPKTITSDLTTTTTKIPTKSQSRTSYRNSSATNIDEKKSATPTATEGFEKSFQSQLGAMAPKNLMAQAKLACKNYSLMTLFISSFLCGDEYLCILK</sequence>
<evidence type="ECO:0000256" key="1">
    <source>
        <dbReference type="SAM" id="MobiDB-lite"/>
    </source>
</evidence>
<evidence type="ECO:0000256" key="2">
    <source>
        <dbReference type="SAM" id="Phobius"/>
    </source>
</evidence>
<name>A0A915KCP7_ROMCU</name>
<keyword evidence="2" id="KW-0812">Transmembrane</keyword>
<evidence type="ECO:0000313" key="3">
    <source>
        <dbReference type="Proteomes" id="UP000887565"/>
    </source>
</evidence>
<evidence type="ECO:0000313" key="4">
    <source>
        <dbReference type="WBParaSite" id="nRc.2.0.1.t36553-RA"/>
    </source>
</evidence>
<dbReference type="Proteomes" id="UP000887565">
    <property type="component" value="Unplaced"/>
</dbReference>
<protein>
    <submittedName>
        <fullName evidence="4">Uncharacterized protein</fullName>
    </submittedName>
</protein>
<keyword evidence="3" id="KW-1185">Reference proteome</keyword>
<dbReference type="WBParaSite" id="nRc.2.0.1.t36553-RA">
    <property type="protein sequence ID" value="nRc.2.0.1.t36553-RA"/>
    <property type="gene ID" value="nRc.2.0.1.g36553"/>
</dbReference>
<feature type="region of interest" description="Disordered" evidence="1">
    <location>
        <begin position="82"/>
        <end position="111"/>
    </location>
</feature>
<feature type="transmembrane region" description="Helical" evidence="2">
    <location>
        <begin position="31"/>
        <end position="54"/>
    </location>
</feature>
<organism evidence="3 4">
    <name type="scientific">Romanomermis culicivorax</name>
    <name type="common">Nematode worm</name>
    <dbReference type="NCBI Taxonomy" id="13658"/>
    <lineage>
        <taxon>Eukaryota</taxon>
        <taxon>Metazoa</taxon>
        <taxon>Ecdysozoa</taxon>
        <taxon>Nematoda</taxon>
        <taxon>Enoplea</taxon>
        <taxon>Dorylaimia</taxon>
        <taxon>Mermithida</taxon>
        <taxon>Mermithoidea</taxon>
        <taxon>Mermithidae</taxon>
        <taxon>Romanomermis</taxon>
    </lineage>
</organism>
<keyword evidence="2" id="KW-1133">Transmembrane helix</keyword>
<reference evidence="4" key="1">
    <citation type="submission" date="2022-11" db="UniProtKB">
        <authorList>
            <consortium name="WormBaseParasite"/>
        </authorList>
    </citation>
    <scope>IDENTIFICATION</scope>
</reference>
<accession>A0A915KCP7</accession>